<dbReference type="OrthoDB" id="2352890at2"/>
<feature type="domain" description="Aminoglycoside phosphotransferase" evidence="1">
    <location>
        <begin position="25"/>
        <end position="245"/>
    </location>
</feature>
<sequence length="332" mass="38804">MEYSTTTFHKILTDLDLGSFKLQPQRVSGGFMHKMYCLETTTGKYAIKLLNPAIMKRPDVFRNYQRAERLERVLQENKMPIVPAMEINGRKMQYIEDQYYYVFPWVEGRALHGDEIKKEHCKIVGELLAKIHKIEQFEKPFVRDEICIDWGAYIATATTECPEIAGKLNSCREILYSCQKEFNMALKKIPAVTCISNGDMDCKNILWVDGNPFIIDLECLDYGNPFWDMFSLALSWSGNDHCSINFDLLKAFIVSYHEEYGNVQVDWETLYSSGFGWLEWLEYNIKRALMIECTDEEERKMGISEVHGTIQRIVYYHSIKEKLLQNITTMFC</sequence>
<evidence type="ECO:0000313" key="3">
    <source>
        <dbReference type="Proteomes" id="UP000275368"/>
    </source>
</evidence>
<proteinExistence type="predicted"/>
<dbReference type="InterPro" id="IPR011009">
    <property type="entry name" value="Kinase-like_dom_sf"/>
</dbReference>
<dbReference type="KEGG" id="pbk:Back11_30860"/>
<dbReference type="EMBL" id="AP019308">
    <property type="protein sequence ID" value="BBH21741.1"/>
    <property type="molecule type" value="Genomic_DNA"/>
</dbReference>
<evidence type="ECO:0000259" key="1">
    <source>
        <dbReference type="Pfam" id="PF01636"/>
    </source>
</evidence>
<accession>A0A3G9J7H8</accession>
<dbReference type="Proteomes" id="UP000275368">
    <property type="component" value="Chromosome"/>
</dbReference>
<dbReference type="SUPFAM" id="SSF56112">
    <property type="entry name" value="Protein kinase-like (PK-like)"/>
    <property type="match status" value="1"/>
</dbReference>
<dbReference type="Gene3D" id="3.90.1200.10">
    <property type="match status" value="1"/>
</dbReference>
<reference evidence="2 3" key="1">
    <citation type="submission" date="2018-11" db="EMBL/GenBank/DDBJ databases">
        <title>Complete genome sequence of Paenibacillus baekrokdamisoli strain KCTC 33723.</title>
        <authorList>
            <person name="Kang S.W."/>
            <person name="Lee K.C."/>
            <person name="Kim K.K."/>
            <person name="Kim J.S."/>
            <person name="Kim D.S."/>
            <person name="Ko S.H."/>
            <person name="Yang S.H."/>
            <person name="Lee J.S."/>
        </authorList>
    </citation>
    <scope>NUCLEOTIDE SEQUENCE [LARGE SCALE GENOMIC DNA]</scope>
    <source>
        <strain evidence="2 3">KCTC 33723</strain>
    </source>
</reference>
<name>A0A3G9J7H8_9BACL</name>
<dbReference type="InterPro" id="IPR002575">
    <property type="entry name" value="Aminoglycoside_PTrfase"/>
</dbReference>
<gene>
    <name evidence="2" type="ORF">Back11_30860</name>
</gene>
<keyword evidence="3" id="KW-1185">Reference proteome</keyword>
<protein>
    <recommendedName>
        <fullName evidence="1">Aminoglycoside phosphotransferase domain-containing protein</fullName>
    </recommendedName>
</protein>
<dbReference type="AlphaFoldDB" id="A0A3G9J7H8"/>
<dbReference type="Pfam" id="PF01636">
    <property type="entry name" value="APH"/>
    <property type="match status" value="1"/>
</dbReference>
<dbReference type="RefSeq" id="WP_125658709.1">
    <property type="nucleotide sequence ID" value="NZ_AP019308.1"/>
</dbReference>
<organism evidence="2 3">
    <name type="scientific">Paenibacillus baekrokdamisoli</name>
    <dbReference type="NCBI Taxonomy" id="1712516"/>
    <lineage>
        <taxon>Bacteria</taxon>
        <taxon>Bacillati</taxon>
        <taxon>Bacillota</taxon>
        <taxon>Bacilli</taxon>
        <taxon>Bacillales</taxon>
        <taxon>Paenibacillaceae</taxon>
        <taxon>Paenibacillus</taxon>
    </lineage>
</organism>
<evidence type="ECO:0000313" key="2">
    <source>
        <dbReference type="EMBL" id="BBH21741.1"/>
    </source>
</evidence>